<dbReference type="RefSeq" id="WP_015416167.1">
    <property type="nucleotide sequence ID" value="NC_020409.1"/>
</dbReference>
<evidence type="ECO:0000256" key="3">
    <source>
        <dbReference type="SAM" id="SignalP"/>
    </source>
</evidence>
<dbReference type="Gene3D" id="1.10.287.470">
    <property type="entry name" value="Helix hairpin bin"/>
    <property type="match status" value="1"/>
</dbReference>
<gene>
    <name evidence="6" type="ordered locus">BN4_20063</name>
</gene>
<dbReference type="GO" id="GO:0015562">
    <property type="term" value="F:efflux transmembrane transporter activity"/>
    <property type="evidence" value="ECO:0007669"/>
    <property type="project" value="TreeGrafter"/>
</dbReference>
<comment type="similarity">
    <text evidence="1">Belongs to the membrane fusion protein (MFP) (TC 8.A.1) family.</text>
</comment>
<dbReference type="PATRIC" id="fig|879567.3.peg.3115"/>
<evidence type="ECO:0000256" key="1">
    <source>
        <dbReference type="ARBA" id="ARBA00009477"/>
    </source>
</evidence>
<dbReference type="SUPFAM" id="SSF111369">
    <property type="entry name" value="HlyD-like secretion proteins"/>
    <property type="match status" value="1"/>
</dbReference>
<dbReference type="PANTHER" id="PTHR30469:SF20">
    <property type="entry name" value="EFFLUX RND TRANSPORTER PERIPLASMIC ADAPTOR SUBUNIT"/>
    <property type="match status" value="1"/>
</dbReference>
<accession>M1WN25</accession>
<dbReference type="GO" id="GO:1990281">
    <property type="term" value="C:efflux pump complex"/>
    <property type="evidence" value="ECO:0007669"/>
    <property type="project" value="TreeGrafter"/>
</dbReference>
<reference evidence="7" key="2">
    <citation type="journal article" date="2013" name="Stand. Genomic Sci.">
        <title>Complete genome sequence of Desulfocapsa sulfexigens, a marine deltaproteobacterium specialized in disproportionating inorganic sulfur compounds.</title>
        <authorList>
            <person name="Finster K.W."/>
            <person name="Kjeldsen K.U."/>
            <person name="Kube M."/>
            <person name="Reinhardt R."/>
            <person name="Mussmann M."/>
            <person name="Amann R."/>
            <person name="Schreiber L."/>
        </authorList>
    </citation>
    <scope>NUCLEOTIDE SEQUENCE [LARGE SCALE GENOMIC DNA]</scope>
    <source>
        <strain evidence="7">DSM 10523 / SB164P1</strain>
    </source>
</reference>
<name>M1WN25_PSEP2</name>
<feature type="domain" description="CusB-like beta-barrel" evidence="5">
    <location>
        <begin position="211"/>
        <end position="280"/>
    </location>
</feature>
<dbReference type="KEGG" id="dpi:BN4_20063"/>
<dbReference type="STRING" id="1322246.BN4_20063"/>
<dbReference type="eggNOG" id="COG0845">
    <property type="taxonomic scope" value="Bacteria"/>
</dbReference>
<feature type="coiled-coil region" evidence="2">
    <location>
        <begin position="102"/>
        <end position="160"/>
    </location>
</feature>
<dbReference type="Gene3D" id="2.40.50.100">
    <property type="match status" value="1"/>
</dbReference>
<feature type="signal peptide" evidence="3">
    <location>
        <begin position="1"/>
        <end position="21"/>
    </location>
</feature>
<dbReference type="HOGENOM" id="CLU_018816_1_0_7"/>
<feature type="domain" description="Multidrug resistance protein MdtA-like alpha-helical hairpin" evidence="4">
    <location>
        <begin position="102"/>
        <end position="171"/>
    </location>
</feature>
<dbReference type="Proteomes" id="UP000011724">
    <property type="component" value="Chromosome"/>
</dbReference>
<evidence type="ECO:0000259" key="5">
    <source>
        <dbReference type="Pfam" id="PF25954"/>
    </source>
</evidence>
<keyword evidence="7" id="KW-1185">Reference proteome</keyword>
<dbReference type="InterPro" id="IPR006143">
    <property type="entry name" value="RND_pump_MFP"/>
</dbReference>
<dbReference type="AlphaFoldDB" id="M1WN25"/>
<dbReference type="Gene3D" id="2.40.30.170">
    <property type="match status" value="1"/>
</dbReference>
<evidence type="ECO:0000256" key="2">
    <source>
        <dbReference type="SAM" id="Coils"/>
    </source>
</evidence>
<evidence type="ECO:0000313" key="6">
    <source>
        <dbReference type="EMBL" id="CCH50125.1"/>
    </source>
</evidence>
<dbReference type="Gene3D" id="2.40.420.20">
    <property type="match status" value="1"/>
</dbReference>
<dbReference type="InterPro" id="IPR058624">
    <property type="entry name" value="MdtA-like_HH"/>
</dbReference>
<sequence length="366" mass="40170">MMKYRFVFGFVVMSCLVLLQACGGGQEEVAAPPRPVKTMIVKEYDIGQQWTFAGTAEDALETQLSFRVGGKIIAFPGEQIGRKFSKGAVIARLDPSDYELEYRQAKANLEQVRANYVRAKADMQRNTELYRRSVISRGELDQIEADFKSYEAQLSASAKQLDIARKHLSYTTLNAPFDGWIGEVQAQVHQNVASGQAVASFNAGREMKMYVAVPDTLIAQVHEGDKVEVRFDALPGTILFGKVMEVSVDSTASSTYPVKVYLDNKNRLLRSGMSGQVSFLGRESSGARYFVPPVAVLGKTDGTRSLWIVDPATSTVSSQTVTIGSLSEHGLEIVEGVKKGDIIVTRGVHHLKEGLKVRYSSRGTEG</sequence>
<dbReference type="Pfam" id="PF25876">
    <property type="entry name" value="HH_MFP_RND"/>
    <property type="match status" value="1"/>
</dbReference>
<proteinExistence type="inferred from homology"/>
<reference evidence="6 7" key="1">
    <citation type="journal article" date="2013" name="PLoS ONE">
        <title>The first genomic and proteomic characterization of a deep-sea sulfate reducer: insights into the piezophilic lifestyle of Desulfovibrio piezophilus.</title>
        <authorList>
            <person name="Pradel N."/>
            <person name="Ji B."/>
            <person name="Gimenez G."/>
            <person name="Talla E."/>
            <person name="Lenoble P."/>
            <person name="Garel M."/>
            <person name="Tamburini C."/>
            <person name="Fourquet P."/>
            <person name="Lebrun R."/>
            <person name="Bertin P."/>
            <person name="Denis Y."/>
            <person name="Pophillat M."/>
            <person name="Barbe V."/>
            <person name="Ollivier B."/>
            <person name="Dolla A."/>
        </authorList>
    </citation>
    <scope>NUCLEOTIDE SEQUENCE [LARGE SCALE GENOMIC DNA]</scope>
    <source>
        <strain evidence="7">DSM 10523 / SB164P1</strain>
    </source>
</reference>
<dbReference type="EMBL" id="FO203427">
    <property type="protein sequence ID" value="CCH50125.1"/>
    <property type="molecule type" value="Genomic_DNA"/>
</dbReference>
<keyword evidence="3" id="KW-0732">Signal</keyword>
<feature type="chain" id="PRO_5004018903" evidence="3">
    <location>
        <begin position="22"/>
        <end position="366"/>
    </location>
</feature>
<dbReference type="InterPro" id="IPR058792">
    <property type="entry name" value="Beta-barrel_RND_2"/>
</dbReference>
<protein>
    <submittedName>
        <fullName evidence="6">Efflux transporter, RND family, MFP subunit</fullName>
    </submittedName>
</protein>
<dbReference type="NCBIfam" id="TIGR01730">
    <property type="entry name" value="RND_mfp"/>
    <property type="match status" value="1"/>
</dbReference>
<dbReference type="BioCyc" id="DPIE1322246:BN4_RS14555-MONOMER"/>
<dbReference type="PROSITE" id="PS51257">
    <property type="entry name" value="PROKAR_LIPOPROTEIN"/>
    <property type="match status" value="1"/>
</dbReference>
<organism evidence="6 7">
    <name type="scientific">Pseudodesulfovibrio piezophilus (strain DSM 21447 / JCM 15486 / C1TLV30)</name>
    <name type="common">Desulfovibrio piezophilus</name>
    <dbReference type="NCBI Taxonomy" id="1322246"/>
    <lineage>
        <taxon>Bacteria</taxon>
        <taxon>Pseudomonadati</taxon>
        <taxon>Thermodesulfobacteriota</taxon>
        <taxon>Desulfovibrionia</taxon>
        <taxon>Desulfovibrionales</taxon>
        <taxon>Desulfovibrionaceae</taxon>
    </lineage>
</organism>
<evidence type="ECO:0000313" key="7">
    <source>
        <dbReference type="Proteomes" id="UP000011724"/>
    </source>
</evidence>
<dbReference type="Pfam" id="PF25954">
    <property type="entry name" value="Beta-barrel_RND_2"/>
    <property type="match status" value="1"/>
</dbReference>
<dbReference type="PANTHER" id="PTHR30469">
    <property type="entry name" value="MULTIDRUG RESISTANCE PROTEIN MDTA"/>
    <property type="match status" value="1"/>
</dbReference>
<evidence type="ECO:0000259" key="4">
    <source>
        <dbReference type="Pfam" id="PF25876"/>
    </source>
</evidence>
<keyword evidence="2" id="KW-0175">Coiled coil</keyword>